<comment type="caution">
    <text evidence="1">The sequence shown here is derived from an EMBL/GenBank/DDBJ whole genome shotgun (WGS) entry which is preliminary data.</text>
</comment>
<proteinExistence type="predicted"/>
<dbReference type="AlphaFoldDB" id="A0A8T3B4H3"/>
<organism evidence="1 2">
    <name type="scientific">Dendrobium nobile</name>
    <name type="common">Orchid</name>
    <dbReference type="NCBI Taxonomy" id="94219"/>
    <lineage>
        <taxon>Eukaryota</taxon>
        <taxon>Viridiplantae</taxon>
        <taxon>Streptophyta</taxon>
        <taxon>Embryophyta</taxon>
        <taxon>Tracheophyta</taxon>
        <taxon>Spermatophyta</taxon>
        <taxon>Magnoliopsida</taxon>
        <taxon>Liliopsida</taxon>
        <taxon>Asparagales</taxon>
        <taxon>Orchidaceae</taxon>
        <taxon>Epidendroideae</taxon>
        <taxon>Malaxideae</taxon>
        <taxon>Dendrobiinae</taxon>
        <taxon>Dendrobium</taxon>
    </lineage>
</organism>
<name>A0A8T3B4H3_DENNO</name>
<protein>
    <submittedName>
        <fullName evidence="1">Uncharacterized protein</fullName>
    </submittedName>
</protein>
<evidence type="ECO:0000313" key="2">
    <source>
        <dbReference type="Proteomes" id="UP000829196"/>
    </source>
</evidence>
<gene>
    <name evidence="1" type="ORF">KFK09_014918</name>
</gene>
<reference evidence="1" key="1">
    <citation type="journal article" date="2022" name="Front. Genet.">
        <title>Chromosome-Scale Assembly of the Dendrobium nobile Genome Provides Insights Into the Molecular Mechanism of the Biosynthesis of the Medicinal Active Ingredient of Dendrobium.</title>
        <authorList>
            <person name="Xu Q."/>
            <person name="Niu S.-C."/>
            <person name="Li K.-L."/>
            <person name="Zheng P.-J."/>
            <person name="Zhang X.-J."/>
            <person name="Jia Y."/>
            <person name="Liu Y."/>
            <person name="Niu Y.-X."/>
            <person name="Yu L.-H."/>
            <person name="Chen D.-F."/>
            <person name="Zhang G.-Q."/>
        </authorList>
    </citation>
    <scope>NUCLEOTIDE SEQUENCE</scope>
    <source>
        <tissue evidence="1">Leaf</tissue>
    </source>
</reference>
<dbReference type="Proteomes" id="UP000829196">
    <property type="component" value="Unassembled WGS sequence"/>
</dbReference>
<sequence>MNCSQDVVQFAEKEEAFWRQKASKFLMEGDHNTTYYQNIANHSKVSRHIHKITSYNSNVIKNLDLISASGIDYFTKAFISNFIPDLNTDFSFMHSIITEEDNLLLTNIPSEEEIWCILKNMNSDSIAGPNG</sequence>
<accession>A0A8T3B4H3</accession>
<dbReference type="OrthoDB" id="684496at2759"/>
<evidence type="ECO:0000313" key="1">
    <source>
        <dbReference type="EMBL" id="KAI0503971.1"/>
    </source>
</evidence>
<dbReference type="EMBL" id="JAGYWB010000011">
    <property type="protein sequence ID" value="KAI0503971.1"/>
    <property type="molecule type" value="Genomic_DNA"/>
</dbReference>
<keyword evidence="2" id="KW-1185">Reference proteome</keyword>